<dbReference type="HOGENOM" id="CLU_067068_1_0_10"/>
<dbReference type="Pfam" id="PF04007">
    <property type="entry name" value="DUF354"/>
    <property type="match status" value="1"/>
</dbReference>
<dbReference type="STRING" id="517418.Ctha_0363"/>
<keyword evidence="2" id="KW-1185">Reference proteome</keyword>
<reference evidence="1 2" key="1">
    <citation type="submission" date="2008-06" db="EMBL/GenBank/DDBJ databases">
        <title>Complete sequence of Chloroherpeton thalassium ATCC 35110.</title>
        <authorList>
            <consortium name="US DOE Joint Genome Institute"/>
            <person name="Lucas S."/>
            <person name="Copeland A."/>
            <person name="Lapidus A."/>
            <person name="Glavina del Rio T."/>
            <person name="Dalin E."/>
            <person name="Tice H."/>
            <person name="Bruce D."/>
            <person name="Goodwin L."/>
            <person name="Pitluck S."/>
            <person name="Schmutz J."/>
            <person name="Larimer F."/>
            <person name="Land M."/>
            <person name="Hauser L."/>
            <person name="Kyrpides N."/>
            <person name="Mikhailova N."/>
            <person name="Liu Z."/>
            <person name="Li T."/>
            <person name="Zhao F."/>
            <person name="Overmann J."/>
            <person name="Bryant D.A."/>
            <person name="Richardson P."/>
        </authorList>
    </citation>
    <scope>NUCLEOTIDE SEQUENCE [LARGE SCALE GENOMIC DNA]</scope>
    <source>
        <strain evidence="2">ATCC 35110 / GB-78</strain>
    </source>
</reference>
<dbReference type="PANTHER" id="PTHR39662">
    <property type="entry name" value="DUF354 DOMAIN-CONTAINING PROTEIN-RELATED"/>
    <property type="match status" value="1"/>
</dbReference>
<dbReference type="eggNOG" id="COG1817">
    <property type="taxonomic scope" value="Bacteria"/>
</dbReference>
<sequence length="347" mass="39720">MRIWVDIDNSPHVPFFSPILKELKQRGHEVIVTSRQYAQTRELLENHEIEFLEVGEHAGKSKLKKVLNVIQRANHLKKAVQSFKPEVAVSHGSRAQSIAAWMLGIPKLLLFDYEWTEMHIFKRFSTLMACPTALTDDVLQRAGLPIKKIKKYHGFKEELYLPSLQPDHHFRSSLEIPDNAIFVVIRPSSMTSNYHDALSEEILTRLLLKVKDIANVMALVVPRTEVDRRFTEKIIAEQNIQNVKILKKAVPGLQLLYWADVVVSGGGTMNRESALLGTPTYSMFTGARPAIDQVLQQQGTITFIETPQQVDSIEFQKVTRKERYTYEEKGLPEEISNMIEQLVKKSF</sequence>
<evidence type="ECO:0000313" key="1">
    <source>
        <dbReference type="EMBL" id="ACF12834.1"/>
    </source>
</evidence>
<dbReference type="PANTHER" id="PTHR39662:SF1">
    <property type="entry name" value="DUF354 DOMAIN-CONTAINING PROTEIN"/>
    <property type="match status" value="1"/>
</dbReference>
<dbReference type="InterPro" id="IPR007152">
    <property type="entry name" value="DUF354"/>
</dbReference>
<dbReference type="PIRSF" id="PIRSF005357">
    <property type="entry name" value="UCP005357"/>
    <property type="match status" value="1"/>
</dbReference>
<dbReference type="SUPFAM" id="SSF53756">
    <property type="entry name" value="UDP-Glycosyltransferase/glycogen phosphorylase"/>
    <property type="match status" value="1"/>
</dbReference>
<gene>
    <name evidence="1" type="ordered locus">Ctha_0363</name>
</gene>
<organism evidence="1 2">
    <name type="scientific">Chloroherpeton thalassium (strain ATCC 35110 / GB-78)</name>
    <dbReference type="NCBI Taxonomy" id="517418"/>
    <lineage>
        <taxon>Bacteria</taxon>
        <taxon>Pseudomonadati</taxon>
        <taxon>Chlorobiota</taxon>
        <taxon>Chlorobiia</taxon>
        <taxon>Chlorobiales</taxon>
        <taxon>Chloroherpetonaceae</taxon>
        <taxon>Chloroherpeton</taxon>
    </lineage>
</organism>
<dbReference type="AlphaFoldDB" id="B3QU36"/>
<dbReference type="Proteomes" id="UP000001208">
    <property type="component" value="Chromosome"/>
</dbReference>
<protein>
    <recommendedName>
        <fullName evidence="3">DUF354 domain-containing protein</fullName>
    </recommendedName>
</protein>
<dbReference type="KEGG" id="cts:Ctha_0363"/>
<proteinExistence type="predicted"/>
<dbReference type="OrthoDB" id="7058268at2"/>
<dbReference type="RefSeq" id="WP_012498918.1">
    <property type="nucleotide sequence ID" value="NC_011026.1"/>
</dbReference>
<evidence type="ECO:0000313" key="2">
    <source>
        <dbReference type="Proteomes" id="UP000001208"/>
    </source>
</evidence>
<name>B3QU36_CHLT3</name>
<dbReference type="Gene3D" id="3.40.50.2000">
    <property type="entry name" value="Glycogen Phosphorylase B"/>
    <property type="match status" value="2"/>
</dbReference>
<evidence type="ECO:0008006" key="3">
    <source>
        <dbReference type="Google" id="ProtNLM"/>
    </source>
</evidence>
<dbReference type="EMBL" id="CP001100">
    <property type="protein sequence ID" value="ACF12834.1"/>
    <property type="molecule type" value="Genomic_DNA"/>
</dbReference>
<accession>B3QU36</accession>